<dbReference type="AlphaFoldDB" id="A0A834WYS7"/>
<dbReference type="EMBL" id="JAAIUW010000004">
    <property type="protein sequence ID" value="KAF7834820.1"/>
    <property type="molecule type" value="Genomic_DNA"/>
</dbReference>
<proteinExistence type="predicted"/>
<keyword evidence="2" id="KW-1185">Reference proteome</keyword>
<reference evidence="1" key="1">
    <citation type="submission" date="2020-09" db="EMBL/GenBank/DDBJ databases">
        <title>Genome-Enabled Discovery of Anthraquinone Biosynthesis in Senna tora.</title>
        <authorList>
            <person name="Kang S.-H."/>
            <person name="Pandey R.P."/>
            <person name="Lee C.-M."/>
            <person name="Sim J.-S."/>
            <person name="Jeong J.-T."/>
            <person name="Choi B.-S."/>
            <person name="Jung M."/>
            <person name="Ginzburg D."/>
            <person name="Zhao K."/>
            <person name="Won S.Y."/>
            <person name="Oh T.-J."/>
            <person name="Yu Y."/>
            <person name="Kim N.-H."/>
            <person name="Lee O.R."/>
            <person name="Lee T.-H."/>
            <person name="Bashyal P."/>
            <person name="Kim T.-S."/>
            <person name="Lee W.-H."/>
            <person name="Kawkins C."/>
            <person name="Kim C.-K."/>
            <person name="Kim J.S."/>
            <person name="Ahn B.O."/>
            <person name="Rhee S.Y."/>
            <person name="Sohng J.K."/>
        </authorList>
    </citation>
    <scope>NUCLEOTIDE SEQUENCE</scope>
    <source>
        <tissue evidence="1">Leaf</tissue>
    </source>
</reference>
<name>A0A834WYS7_9FABA</name>
<comment type="caution">
    <text evidence="1">The sequence shown here is derived from an EMBL/GenBank/DDBJ whole genome shotgun (WGS) entry which is preliminary data.</text>
</comment>
<organism evidence="1 2">
    <name type="scientific">Senna tora</name>
    <dbReference type="NCBI Taxonomy" id="362788"/>
    <lineage>
        <taxon>Eukaryota</taxon>
        <taxon>Viridiplantae</taxon>
        <taxon>Streptophyta</taxon>
        <taxon>Embryophyta</taxon>
        <taxon>Tracheophyta</taxon>
        <taxon>Spermatophyta</taxon>
        <taxon>Magnoliopsida</taxon>
        <taxon>eudicotyledons</taxon>
        <taxon>Gunneridae</taxon>
        <taxon>Pentapetalae</taxon>
        <taxon>rosids</taxon>
        <taxon>fabids</taxon>
        <taxon>Fabales</taxon>
        <taxon>Fabaceae</taxon>
        <taxon>Caesalpinioideae</taxon>
        <taxon>Cassia clade</taxon>
        <taxon>Senna</taxon>
    </lineage>
</organism>
<sequence>MKPTRRDGVAAEGSGCPALPIVREISVTRGVSGTGVGLGDEAKNLGEVREGGLTGCFFSEEDECRVSSIFSGGVGESEYIVASESTSSVTLSSSEIGIGDDGVGDSFLSSLEDFLLPEVLAHIQDESAIIDSLSSSFAEVIMDIDNPFKLRNYCDEGPISRSLTPSCPRMNSPEMPPVFTALSWEYASMEMGSLVEYLLKSPSFRPIHARRFLMRWVYLFFDSQEWPPAHQREHLKDSESRFFFEEHEVDLARRTNASILEVVLESGFCCFVEEQFGLFCDFGWRCGCFSLDYCFGRHSQILELLSWELWKNSGFSI</sequence>
<evidence type="ECO:0000313" key="2">
    <source>
        <dbReference type="Proteomes" id="UP000634136"/>
    </source>
</evidence>
<protein>
    <submittedName>
        <fullName evidence="1">Uncharacterized protein</fullName>
    </submittedName>
</protein>
<dbReference type="Proteomes" id="UP000634136">
    <property type="component" value="Unassembled WGS sequence"/>
</dbReference>
<accession>A0A834WYS7</accession>
<evidence type="ECO:0000313" key="1">
    <source>
        <dbReference type="EMBL" id="KAF7834820.1"/>
    </source>
</evidence>
<gene>
    <name evidence="1" type="ORF">G2W53_009679</name>
</gene>